<sequence>MQLFKKLLNILGQADCKRERAAELLLKAPEFESLKRDLNIVEQARRHGEQGYPPVEATRLTAVEEKIRVTLESERDKALAWAESWIALIEKRLDTLDITRTVNNCVQVDQDFERAANSLVSDYAVRLQRLEYSAREREAELCAFKAQNHGGSGKQRKRRNEALSVYQDEIADVRNELLALKGEYLEKLEADVLACNEQLVSYQSTLDEKRNVKPRLASGLNKAEMILAGLVQCYRAENQLYRNGRRVPAYFSERIALQAIQLPDSDTAEDEIRLASQQLALTDLIEQLEQIRGRIQACFYQKYSQLMPLSWLPEYPPVMENRIAAEPV</sequence>
<dbReference type="Proteomes" id="UP000215861">
    <property type="component" value="Unassembled WGS sequence"/>
</dbReference>
<evidence type="ECO:0000313" key="5">
    <source>
        <dbReference type="Proteomes" id="UP000216113"/>
    </source>
</evidence>
<evidence type="ECO:0000313" key="2">
    <source>
        <dbReference type="EMBL" id="OZY41560.1"/>
    </source>
</evidence>
<dbReference type="RefSeq" id="WP_095029439.1">
    <property type="nucleotide sequence ID" value="NZ_NQKL01000008.1"/>
</dbReference>
<feature type="coiled-coil region" evidence="1">
    <location>
        <begin position="163"/>
        <end position="205"/>
    </location>
</feature>
<dbReference type="EMBL" id="NQKL01000008">
    <property type="protein sequence ID" value="OZY41560.1"/>
    <property type="molecule type" value="Genomic_DNA"/>
</dbReference>
<dbReference type="AlphaFoldDB" id="A0A267AQI4"/>
<accession>A0A267AQI4</accession>
<comment type="caution">
    <text evidence="3">The sequence shown here is derived from an EMBL/GenBank/DDBJ whole genome shotgun (WGS) entry which is preliminary data.</text>
</comment>
<dbReference type="OrthoDB" id="6979150at2"/>
<gene>
    <name evidence="2" type="ORF">CJF43_12430</name>
    <name evidence="3" type="ORF">CJU81_04085</name>
</gene>
<protein>
    <submittedName>
        <fullName evidence="3">Uncharacterized protein</fullName>
    </submittedName>
</protein>
<organism evidence="3 4">
    <name type="scientific">Pseudomonas fragi</name>
    <dbReference type="NCBI Taxonomy" id="296"/>
    <lineage>
        <taxon>Bacteria</taxon>
        <taxon>Pseudomonadati</taxon>
        <taxon>Pseudomonadota</taxon>
        <taxon>Gammaproteobacteria</taxon>
        <taxon>Pseudomonadales</taxon>
        <taxon>Pseudomonadaceae</taxon>
        <taxon>Pseudomonas</taxon>
    </lineage>
</organism>
<name>A0A267AQI4_PSEFR</name>
<dbReference type="EMBL" id="NQKQ01000003">
    <property type="protein sequence ID" value="PAA14661.1"/>
    <property type="molecule type" value="Genomic_DNA"/>
</dbReference>
<proteinExistence type="predicted"/>
<keyword evidence="1" id="KW-0175">Coiled coil</keyword>
<dbReference type="Proteomes" id="UP000216113">
    <property type="component" value="Unassembled WGS sequence"/>
</dbReference>
<reference evidence="4 5" key="1">
    <citation type="submission" date="2017-08" db="EMBL/GenBank/DDBJ databases">
        <title>Genomic and metabolic characterisation of spoilage-associated Pseudomonas species.</title>
        <authorList>
            <person name="Stanborough T."/>
            <person name="Fegan N."/>
            <person name="Powell S.M."/>
            <person name="Singh T."/>
            <person name="Tamplin M.L."/>
            <person name="Chandry P.S."/>
        </authorList>
    </citation>
    <scope>NUCLEOTIDE SEQUENCE [LARGE SCALE GENOMIC DNA]</scope>
    <source>
        <strain evidence="3 4">F1801</strain>
        <strain evidence="2 5">F1820</strain>
    </source>
</reference>
<evidence type="ECO:0000313" key="3">
    <source>
        <dbReference type="EMBL" id="PAA14661.1"/>
    </source>
</evidence>
<evidence type="ECO:0000256" key="1">
    <source>
        <dbReference type="SAM" id="Coils"/>
    </source>
</evidence>
<evidence type="ECO:0000313" key="4">
    <source>
        <dbReference type="Proteomes" id="UP000215861"/>
    </source>
</evidence>